<reference evidence="2" key="1">
    <citation type="submission" date="2011-07" db="EMBL/GenBank/DDBJ databases">
        <authorList>
            <consortium name="Caenorhabditis brenneri Sequencing and Analysis Consortium"/>
            <person name="Wilson R.K."/>
        </authorList>
    </citation>
    <scope>NUCLEOTIDE SEQUENCE [LARGE SCALE GENOMIC DNA]</scope>
    <source>
        <strain evidence="2">PB2801</strain>
    </source>
</reference>
<organism evidence="2">
    <name type="scientific">Caenorhabditis brenneri</name>
    <name type="common">Nematode worm</name>
    <dbReference type="NCBI Taxonomy" id="135651"/>
    <lineage>
        <taxon>Eukaryota</taxon>
        <taxon>Metazoa</taxon>
        <taxon>Ecdysozoa</taxon>
        <taxon>Nematoda</taxon>
        <taxon>Chromadorea</taxon>
        <taxon>Rhabditida</taxon>
        <taxon>Rhabditina</taxon>
        <taxon>Rhabditomorpha</taxon>
        <taxon>Rhabditoidea</taxon>
        <taxon>Rhabditidae</taxon>
        <taxon>Peloderinae</taxon>
        <taxon>Caenorhabditis</taxon>
    </lineage>
</organism>
<protein>
    <recommendedName>
        <fullName evidence="3">F-box domain-containing protein</fullName>
    </recommendedName>
</protein>
<dbReference type="InParanoid" id="G0NGB9"/>
<gene>
    <name evidence="1" type="ORF">CAEBREN_22562</name>
</gene>
<evidence type="ECO:0008006" key="3">
    <source>
        <dbReference type="Google" id="ProtNLM"/>
    </source>
</evidence>
<dbReference type="PANTHER" id="PTHR21503:SF52">
    <property type="entry name" value="F-BOX DOMAIN-CONTAINING PROTEIN"/>
    <property type="match status" value="1"/>
</dbReference>
<accession>G0NGB9</accession>
<name>G0NGB9_CAEBE</name>
<keyword evidence="2" id="KW-1185">Reference proteome</keyword>
<proteinExistence type="predicted"/>
<dbReference type="PANTHER" id="PTHR21503">
    <property type="entry name" value="F-BOX-CONTAINING HYPOTHETICAL PROTEIN C.ELEGANS"/>
    <property type="match status" value="1"/>
</dbReference>
<sequence>MGFPILKLPSLARGNLLATLTPIELYIFGKLSKKAARIVPESKSRRFTISVNATRRILTVNQFHSFEILEDHSIEYFNRHKTFVIVEGIRGFCNDDGNLEIIFGKRWSFTNFIIDVFMLFRCTVKSVQYQMGVLRLQYLLKYIQENQSVPIETLTIQGRLENRELQWILENIKVSKRLEVQSMVEPGFTVTFVPNCDILNLQGNWITDRMLQSFNSSAAIFIENIPGAVLTANSLTNIITGWRAGSYPKLEYLVVEDIIIENNVGVCGITTYAMLKKKQRNPAECKKKRFDGEVIGCSCFGVQIYAEDGKVAFLKWTSNRNLTSENIVKRDFGIFQFFCFDIDDFPQKLIV</sequence>
<dbReference type="AlphaFoldDB" id="G0NGB9"/>
<dbReference type="HOGENOM" id="CLU_028840_6_2_1"/>
<evidence type="ECO:0000313" key="2">
    <source>
        <dbReference type="Proteomes" id="UP000008068"/>
    </source>
</evidence>
<evidence type="ECO:0000313" key="1">
    <source>
        <dbReference type="EMBL" id="EGT59952.1"/>
    </source>
</evidence>
<dbReference type="EMBL" id="GL379879">
    <property type="protein sequence ID" value="EGT59952.1"/>
    <property type="molecule type" value="Genomic_DNA"/>
</dbReference>
<dbReference type="Proteomes" id="UP000008068">
    <property type="component" value="Unassembled WGS sequence"/>
</dbReference>